<keyword evidence="11" id="KW-0969">Cilium</keyword>
<comment type="function">
    <text evidence="1">Needed for flagellar regrowth and assembly.</text>
</comment>
<dbReference type="GO" id="GO:0009288">
    <property type="term" value="C:bacterial-type flagellum"/>
    <property type="evidence" value="ECO:0007669"/>
    <property type="project" value="InterPro"/>
</dbReference>
<accession>A0A847SHZ7</accession>
<dbReference type="GO" id="GO:0071973">
    <property type="term" value="P:bacterial-type flagellum-dependent cell motility"/>
    <property type="evidence" value="ECO:0007669"/>
    <property type="project" value="InterPro"/>
</dbReference>
<comment type="caution">
    <text evidence="11">The sequence shown here is derived from an EMBL/GenBank/DDBJ whole genome shotgun (WGS) entry which is preliminary data.</text>
</comment>
<dbReference type="InterPro" id="IPR000563">
    <property type="entry name" value="Flag_FliH"/>
</dbReference>
<dbReference type="InterPro" id="IPR051472">
    <property type="entry name" value="T3SS_Stator/FliH"/>
</dbReference>
<evidence type="ECO:0000313" key="12">
    <source>
        <dbReference type="Proteomes" id="UP000587991"/>
    </source>
</evidence>
<evidence type="ECO:0000256" key="2">
    <source>
        <dbReference type="ARBA" id="ARBA00004496"/>
    </source>
</evidence>
<proteinExistence type="inferred from homology"/>
<evidence type="ECO:0000256" key="7">
    <source>
        <dbReference type="ARBA" id="ARBA00022795"/>
    </source>
</evidence>
<sequence length="227" mass="24880">MSNRVIPAEALTQYQRWEPTTNFGVPLAPPESVADPASENHQQAEALLPEVEPEVLMMPTAEELAALQQQAHDEGYAAGLQAGQDELTHRLAVLTELTGHLSQLVSQTEQQLAADLVHLAVRMAEQVLSDTLREQPQRLLALVQEVIADVPYLGEQPRLYLHPEDLDLLRHSLQVELAPDGWLLQPDPALTRGGCRLETAGGSVDATLETRWQRVLAALGQGHAQPD</sequence>
<dbReference type="Proteomes" id="UP000587991">
    <property type="component" value="Unassembled WGS sequence"/>
</dbReference>
<gene>
    <name evidence="11" type="ORF">HF682_10060</name>
</gene>
<evidence type="ECO:0000259" key="10">
    <source>
        <dbReference type="Pfam" id="PF02108"/>
    </source>
</evidence>
<keyword evidence="11" id="KW-0966">Cell projection</keyword>
<keyword evidence="9" id="KW-1006">Bacterial flagellum protein export</keyword>
<dbReference type="GO" id="GO:0044781">
    <property type="term" value="P:bacterial-type flagellum organization"/>
    <property type="evidence" value="ECO:0007669"/>
    <property type="project" value="UniProtKB-KW"/>
</dbReference>
<evidence type="ECO:0000256" key="6">
    <source>
        <dbReference type="ARBA" id="ARBA00022490"/>
    </source>
</evidence>
<keyword evidence="11" id="KW-0282">Flagellum</keyword>
<dbReference type="Pfam" id="PF02108">
    <property type="entry name" value="FliH"/>
    <property type="match status" value="1"/>
</dbReference>
<protein>
    <recommendedName>
        <fullName evidence="4">Flagellar assembly protein FliH</fullName>
    </recommendedName>
</protein>
<keyword evidence="8" id="KW-0653">Protein transport</keyword>
<evidence type="ECO:0000256" key="4">
    <source>
        <dbReference type="ARBA" id="ARBA00016507"/>
    </source>
</evidence>
<evidence type="ECO:0000256" key="9">
    <source>
        <dbReference type="ARBA" id="ARBA00023225"/>
    </source>
</evidence>
<dbReference type="InterPro" id="IPR018035">
    <property type="entry name" value="Flagellar_FliH/T3SS_HrpE"/>
</dbReference>
<evidence type="ECO:0000256" key="3">
    <source>
        <dbReference type="ARBA" id="ARBA00006602"/>
    </source>
</evidence>
<evidence type="ECO:0000256" key="5">
    <source>
        <dbReference type="ARBA" id="ARBA00022448"/>
    </source>
</evidence>
<feature type="domain" description="Flagellar assembly protein FliH/Type III secretion system HrpE" evidence="10">
    <location>
        <begin position="92"/>
        <end position="215"/>
    </location>
</feature>
<keyword evidence="5" id="KW-0813">Transport</keyword>
<dbReference type="GO" id="GO:0005829">
    <property type="term" value="C:cytosol"/>
    <property type="evidence" value="ECO:0007669"/>
    <property type="project" value="TreeGrafter"/>
</dbReference>
<comment type="subcellular location">
    <subcellularLocation>
        <location evidence="2">Cytoplasm</location>
    </subcellularLocation>
</comment>
<dbReference type="PANTHER" id="PTHR34982">
    <property type="entry name" value="YOP PROTEINS TRANSLOCATION PROTEIN L"/>
    <property type="match status" value="1"/>
</dbReference>
<dbReference type="EMBL" id="JABAIM010000002">
    <property type="protein sequence ID" value="NLR75502.1"/>
    <property type="molecule type" value="Genomic_DNA"/>
</dbReference>
<name>A0A847SHZ7_9NEIS</name>
<keyword evidence="7" id="KW-1005">Bacterial flagellum biogenesis</keyword>
<reference evidence="11 12" key="1">
    <citation type="submission" date="2020-04" db="EMBL/GenBank/DDBJ databases">
        <title>Draft genome of Leeia sp. IMCC25680.</title>
        <authorList>
            <person name="Song J."/>
            <person name="Cho J.-C."/>
        </authorList>
    </citation>
    <scope>NUCLEOTIDE SEQUENCE [LARGE SCALE GENOMIC DNA]</scope>
    <source>
        <strain evidence="11 12">IMCC25680</strain>
    </source>
</reference>
<dbReference type="PRINTS" id="PR01003">
    <property type="entry name" value="FLGFLIH"/>
</dbReference>
<dbReference type="GO" id="GO:0003774">
    <property type="term" value="F:cytoskeletal motor activity"/>
    <property type="evidence" value="ECO:0007669"/>
    <property type="project" value="InterPro"/>
</dbReference>
<dbReference type="GO" id="GO:0015031">
    <property type="term" value="P:protein transport"/>
    <property type="evidence" value="ECO:0007669"/>
    <property type="project" value="UniProtKB-KW"/>
</dbReference>
<keyword evidence="12" id="KW-1185">Reference proteome</keyword>
<dbReference type="AlphaFoldDB" id="A0A847SHZ7"/>
<comment type="similarity">
    <text evidence="3">Belongs to the FliH family.</text>
</comment>
<organism evidence="11 12">
    <name type="scientific">Leeia aquatica</name>
    <dbReference type="NCBI Taxonomy" id="2725557"/>
    <lineage>
        <taxon>Bacteria</taxon>
        <taxon>Pseudomonadati</taxon>
        <taxon>Pseudomonadota</taxon>
        <taxon>Betaproteobacteria</taxon>
        <taxon>Neisseriales</taxon>
        <taxon>Leeiaceae</taxon>
        <taxon>Leeia</taxon>
    </lineage>
</organism>
<evidence type="ECO:0000256" key="8">
    <source>
        <dbReference type="ARBA" id="ARBA00022927"/>
    </source>
</evidence>
<dbReference type="PANTHER" id="PTHR34982:SF1">
    <property type="entry name" value="FLAGELLAR ASSEMBLY PROTEIN FLIH"/>
    <property type="match status" value="1"/>
</dbReference>
<evidence type="ECO:0000313" key="11">
    <source>
        <dbReference type="EMBL" id="NLR75502.1"/>
    </source>
</evidence>
<evidence type="ECO:0000256" key="1">
    <source>
        <dbReference type="ARBA" id="ARBA00003041"/>
    </source>
</evidence>
<dbReference type="RefSeq" id="WP_168877164.1">
    <property type="nucleotide sequence ID" value="NZ_JABAIM010000002.1"/>
</dbReference>
<dbReference type="SUPFAM" id="SSF160527">
    <property type="entry name" value="V-type ATPase subunit E-like"/>
    <property type="match status" value="1"/>
</dbReference>
<keyword evidence="6" id="KW-0963">Cytoplasm</keyword>